<dbReference type="PANTHER" id="PTHR10612:SF34">
    <property type="entry name" value="APOLIPOPROTEIN D"/>
    <property type="match status" value="1"/>
</dbReference>
<comment type="similarity">
    <text evidence="1 2">Belongs to the calycin superfamily. Lipocalin family.</text>
</comment>
<reference evidence="4 5" key="1">
    <citation type="submission" date="2024-09" db="EMBL/GenBank/DDBJ databases">
        <authorList>
            <person name="Zhang Z.-H."/>
        </authorList>
    </citation>
    <scope>NUCLEOTIDE SEQUENCE [LARGE SCALE GENOMIC DNA]</scope>
    <source>
        <strain evidence="4 5">HHTR114</strain>
    </source>
</reference>
<dbReference type="CDD" id="cd19438">
    <property type="entry name" value="lipocalin_Blc-like"/>
    <property type="match status" value="1"/>
</dbReference>
<keyword evidence="5" id="KW-1185">Reference proteome</keyword>
<evidence type="ECO:0000256" key="1">
    <source>
        <dbReference type="ARBA" id="ARBA00006889"/>
    </source>
</evidence>
<evidence type="ECO:0000313" key="5">
    <source>
        <dbReference type="Proteomes" id="UP001596116"/>
    </source>
</evidence>
<dbReference type="InterPro" id="IPR022272">
    <property type="entry name" value="Lipocalin_CS"/>
</dbReference>
<proteinExistence type="inferred from homology"/>
<evidence type="ECO:0000256" key="2">
    <source>
        <dbReference type="PIRNR" id="PIRNR036893"/>
    </source>
</evidence>
<dbReference type="PROSITE" id="PS51257">
    <property type="entry name" value="PROKAR_LIPOPROTEIN"/>
    <property type="match status" value="1"/>
</dbReference>
<dbReference type="InterPro" id="IPR000566">
    <property type="entry name" value="Lipocln_cytosolic_FA-bd_dom"/>
</dbReference>
<dbReference type="Pfam" id="PF08212">
    <property type="entry name" value="Lipocalin_2"/>
    <property type="match status" value="1"/>
</dbReference>
<dbReference type="Proteomes" id="UP001596116">
    <property type="component" value="Unassembled WGS sequence"/>
</dbReference>
<dbReference type="InterPro" id="IPR022271">
    <property type="entry name" value="Lipocalin_ApoD"/>
</dbReference>
<dbReference type="EMBL" id="JBHPON010000001">
    <property type="protein sequence ID" value="MFC6034288.1"/>
    <property type="molecule type" value="Genomic_DNA"/>
</dbReference>
<comment type="caution">
    <text evidence="4">The sequence shown here is derived from an EMBL/GenBank/DDBJ whole genome shotgun (WGS) entry which is preliminary data.</text>
</comment>
<evidence type="ECO:0000259" key="3">
    <source>
        <dbReference type="Pfam" id="PF08212"/>
    </source>
</evidence>
<dbReference type="PIRSF" id="PIRSF036893">
    <property type="entry name" value="Lipocalin_ApoD"/>
    <property type="match status" value="1"/>
</dbReference>
<dbReference type="Gene3D" id="2.40.128.20">
    <property type="match status" value="1"/>
</dbReference>
<name>A0ABW1KR07_9PROT</name>
<dbReference type="InterPro" id="IPR047202">
    <property type="entry name" value="Lipocalin_Blc-like_dom"/>
</dbReference>
<keyword evidence="2" id="KW-0998">Cell outer membrane</keyword>
<keyword evidence="2" id="KW-0446">Lipid-binding</keyword>
<dbReference type="PRINTS" id="PR01171">
    <property type="entry name" value="BCTLIPOCALIN"/>
</dbReference>
<gene>
    <name evidence="4" type="ORF">ACFMB1_01965</name>
</gene>
<dbReference type="SUPFAM" id="SSF50814">
    <property type="entry name" value="Lipocalins"/>
    <property type="match status" value="1"/>
</dbReference>
<organism evidence="4 5">
    <name type="scientific">Hyphococcus aureus</name>
    <dbReference type="NCBI Taxonomy" id="2666033"/>
    <lineage>
        <taxon>Bacteria</taxon>
        <taxon>Pseudomonadati</taxon>
        <taxon>Pseudomonadota</taxon>
        <taxon>Alphaproteobacteria</taxon>
        <taxon>Parvularculales</taxon>
        <taxon>Parvularculaceae</taxon>
        <taxon>Hyphococcus</taxon>
    </lineage>
</organism>
<dbReference type="InterPro" id="IPR002446">
    <property type="entry name" value="Lipocalin_bac"/>
</dbReference>
<dbReference type="InterPro" id="IPR012674">
    <property type="entry name" value="Calycin"/>
</dbReference>
<dbReference type="RefSeq" id="WP_379880396.1">
    <property type="nucleotide sequence ID" value="NZ_JBHPON010000001.1"/>
</dbReference>
<protein>
    <recommendedName>
        <fullName evidence="2">Outer membrane lipoprotein Blc</fullName>
    </recommendedName>
</protein>
<comment type="subunit">
    <text evidence="2">Homodimer.</text>
</comment>
<dbReference type="PANTHER" id="PTHR10612">
    <property type="entry name" value="APOLIPOPROTEIN D"/>
    <property type="match status" value="1"/>
</dbReference>
<accession>A0ABW1KR07</accession>
<sequence length="175" mass="19799">MRMTVLTLFLALAACGGPPVNRNTTMPLETVDQVDLERYLGRWYEIARFPNRFEEGCEGVTADYAMRDDGLISVTNTCHKGSPDGQTEVAKGRARIVDEATNAKLKVSFFGPFWGDYWVIGLADDYSLALVGEPEGRYLWILSRTPTISDEVRHAAVNDLRQMGYYTDELYWTEQ</sequence>
<comment type="subcellular location">
    <subcellularLocation>
        <location evidence="2">Cell outer membrane</location>
    </subcellularLocation>
</comment>
<feature type="domain" description="Lipocalin/cytosolic fatty-acid binding" evidence="3">
    <location>
        <begin position="34"/>
        <end position="175"/>
    </location>
</feature>
<evidence type="ECO:0000313" key="4">
    <source>
        <dbReference type="EMBL" id="MFC6034288.1"/>
    </source>
</evidence>
<keyword evidence="2" id="KW-0472">Membrane</keyword>
<dbReference type="PROSITE" id="PS00213">
    <property type="entry name" value="LIPOCALIN"/>
    <property type="match status" value="1"/>
</dbReference>
<keyword evidence="2" id="KW-0449">Lipoprotein</keyword>
<comment type="function">
    <text evidence="2">Involved in the storage or transport of lipids necessary for membrane maintenance under stressful conditions. Displays a binding preference for lysophospholipids.</text>
</comment>